<evidence type="ECO:0000313" key="4">
    <source>
        <dbReference type="Proteomes" id="UP000252015"/>
    </source>
</evidence>
<dbReference type="Proteomes" id="UP000252015">
    <property type="component" value="Unassembled WGS sequence"/>
</dbReference>
<sequence>MYPASSPNPDRQWYGTDGDPIPPAPMPPPRRSRTKRLAVAGLIVGSLVVGGAAGVAATKLTRPAPPSDTTVSNTVALQRWWSESQDDFIAVQNASEDVHAAFTRFRPGALGAACQQVHDTAEVKLRAHLPTPNAELTAELNAAIEDYHSAAHMCLAVVAGSAVDYDGEFFSSMAQANMHMIAARKIISEALTNV</sequence>
<dbReference type="EMBL" id="UEGW01000001">
    <property type="protein sequence ID" value="SRX94150.1"/>
    <property type="molecule type" value="Genomic_DNA"/>
</dbReference>
<reference evidence="3 4" key="1">
    <citation type="submission" date="2018-05" db="EMBL/GenBank/DDBJ databases">
        <authorList>
            <consortium name="IHU Genomes"/>
        </authorList>
    </citation>
    <scope>NUCLEOTIDE SEQUENCE [LARGE SCALE GENOMIC DNA]</scope>
    <source>
        <strain evidence="3 4">P7336</strain>
    </source>
</reference>
<accession>A0A375YZQ4</accession>
<evidence type="ECO:0000256" key="1">
    <source>
        <dbReference type="SAM" id="MobiDB-lite"/>
    </source>
</evidence>
<dbReference type="STRING" id="29313.BHQ16_08145"/>
<proteinExistence type="predicted"/>
<feature type="region of interest" description="Disordered" evidence="1">
    <location>
        <begin position="1"/>
        <end position="32"/>
    </location>
</feature>
<organism evidence="3 4">
    <name type="scientific">Mycobacterium shimoidei</name>
    <dbReference type="NCBI Taxonomy" id="29313"/>
    <lineage>
        <taxon>Bacteria</taxon>
        <taxon>Bacillati</taxon>
        <taxon>Actinomycetota</taxon>
        <taxon>Actinomycetes</taxon>
        <taxon>Mycobacteriales</taxon>
        <taxon>Mycobacteriaceae</taxon>
        <taxon>Mycobacterium</taxon>
    </lineage>
</organism>
<gene>
    <name evidence="3" type="ORF">MSP7336_02398</name>
</gene>
<evidence type="ECO:0000313" key="3">
    <source>
        <dbReference type="EMBL" id="SRX94150.1"/>
    </source>
</evidence>
<feature type="transmembrane region" description="Helical" evidence="2">
    <location>
        <begin position="37"/>
        <end position="57"/>
    </location>
</feature>
<name>A0A375YZQ4_MYCSH</name>
<feature type="compositionally biased region" description="Pro residues" evidence="1">
    <location>
        <begin position="20"/>
        <end position="29"/>
    </location>
</feature>
<dbReference type="AlphaFoldDB" id="A0A375YZQ4"/>
<keyword evidence="2" id="KW-0812">Transmembrane</keyword>
<keyword evidence="2" id="KW-1133">Transmembrane helix</keyword>
<protein>
    <submittedName>
        <fullName evidence="3">Uncharacterized protein</fullName>
    </submittedName>
</protein>
<evidence type="ECO:0000256" key="2">
    <source>
        <dbReference type="SAM" id="Phobius"/>
    </source>
</evidence>
<keyword evidence="4" id="KW-1185">Reference proteome</keyword>
<keyword evidence="2" id="KW-0472">Membrane</keyword>